<proteinExistence type="inferred from homology"/>
<sequence>MKISFSSILLIFIVIFITSSSENNKMVGEAKKYCFDKWRCEGEDECRQKCIDVHKGNGICDLFTAFPVPKECLCRYDC</sequence>
<keyword evidence="3" id="KW-0295">Fungicide</keyword>
<dbReference type="InterPro" id="IPR010851">
    <property type="entry name" value="DEFL"/>
</dbReference>
<keyword evidence="5" id="KW-1015">Disulfide bond</keyword>
<feature type="chain" id="PRO_5044875738" evidence="6">
    <location>
        <begin position="22"/>
        <end position="78"/>
    </location>
</feature>
<evidence type="ECO:0000256" key="1">
    <source>
        <dbReference type="ARBA" id="ARBA00006722"/>
    </source>
</evidence>
<evidence type="ECO:0000256" key="3">
    <source>
        <dbReference type="ARBA" id="ARBA00022577"/>
    </source>
</evidence>
<reference evidence="7 8" key="1">
    <citation type="submission" date="2022-03" db="EMBL/GenBank/DDBJ databases">
        <authorList>
            <person name="Macdonald S."/>
            <person name="Ahmed S."/>
            <person name="Newling K."/>
        </authorList>
    </citation>
    <scope>NUCLEOTIDE SEQUENCE [LARGE SCALE GENOMIC DNA]</scope>
</reference>
<evidence type="ECO:0000256" key="2">
    <source>
        <dbReference type="ARBA" id="ARBA00022529"/>
    </source>
</evidence>
<keyword evidence="2" id="KW-0929">Antimicrobial</keyword>
<dbReference type="AlphaFoldDB" id="A0ABC8KUC8"/>
<dbReference type="GO" id="GO:0031640">
    <property type="term" value="P:killing of cells of another organism"/>
    <property type="evidence" value="ECO:0007669"/>
    <property type="project" value="UniProtKB-KW"/>
</dbReference>
<evidence type="ECO:0000256" key="6">
    <source>
        <dbReference type="SAM" id="SignalP"/>
    </source>
</evidence>
<keyword evidence="4" id="KW-0611">Plant defense</keyword>
<dbReference type="Proteomes" id="UP001642260">
    <property type="component" value="Unassembled WGS sequence"/>
</dbReference>
<evidence type="ECO:0000313" key="7">
    <source>
        <dbReference type="EMBL" id="CAH8361596.1"/>
    </source>
</evidence>
<evidence type="ECO:0000313" key="8">
    <source>
        <dbReference type="Proteomes" id="UP001642260"/>
    </source>
</evidence>
<comment type="similarity">
    <text evidence="1">Belongs to the DEFL family.</text>
</comment>
<dbReference type="GO" id="GO:0050832">
    <property type="term" value="P:defense response to fungus"/>
    <property type="evidence" value="ECO:0007669"/>
    <property type="project" value="UniProtKB-KW"/>
</dbReference>
<accession>A0ABC8KUC8</accession>
<evidence type="ECO:0000256" key="5">
    <source>
        <dbReference type="ARBA" id="ARBA00023157"/>
    </source>
</evidence>
<evidence type="ECO:0000256" key="4">
    <source>
        <dbReference type="ARBA" id="ARBA00022821"/>
    </source>
</evidence>
<keyword evidence="6" id="KW-0732">Signal</keyword>
<dbReference type="Pfam" id="PF07333">
    <property type="entry name" value="SLR1-BP"/>
    <property type="match status" value="1"/>
</dbReference>
<organism evidence="7 8">
    <name type="scientific">Eruca vesicaria subsp. sativa</name>
    <name type="common">Garden rocket</name>
    <name type="synonym">Eruca sativa</name>
    <dbReference type="NCBI Taxonomy" id="29727"/>
    <lineage>
        <taxon>Eukaryota</taxon>
        <taxon>Viridiplantae</taxon>
        <taxon>Streptophyta</taxon>
        <taxon>Embryophyta</taxon>
        <taxon>Tracheophyta</taxon>
        <taxon>Spermatophyta</taxon>
        <taxon>Magnoliopsida</taxon>
        <taxon>eudicotyledons</taxon>
        <taxon>Gunneridae</taxon>
        <taxon>Pentapetalae</taxon>
        <taxon>rosids</taxon>
        <taxon>malvids</taxon>
        <taxon>Brassicales</taxon>
        <taxon>Brassicaceae</taxon>
        <taxon>Brassiceae</taxon>
        <taxon>Eruca</taxon>
    </lineage>
</organism>
<name>A0ABC8KUC8_ERUVS</name>
<gene>
    <name evidence="7" type="ORF">ERUC_LOCUS27352</name>
</gene>
<feature type="signal peptide" evidence="6">
    <location>
        <begin position="1"/>
        <end position="21"/>
    </location>
</feature>
<dbReference type="EMBL" id="CAKOAT010310710">
    <property type="protein sequence ID" value="CAH8361596.1"/>
    <property type="molecule type" value="Genomic_DNA"/>
</dbReference>
<protein>
    <submittedName>
        <fullName evidence="7">Uncharacterized protein</fullName>
    </submittedName>
</protein>
<keyword evidence="8" id="KW-1185">Reference proteome</keyword>
<comment type="caution">
    <text evidence="7">The sequence shown here is derived from an EMBL/GenBank/DDBJ whole genome shotgun (WGS) entry which is preliminary data.</text>
</comment>